<dbReference type="Gene3D" id="1.20.1080.10">
    <property type="entry name" value="Glycerol uptake facilitator protein"/>
    <property type="match status" value="1"/>
</dbReference>
<gene>
    <name evidence="11" type="ORF">ATEG_08647</name>
</gene>
<dbReference type="RefSeq" id="XP_001217233.1">
    <property type="nucleotide sequence ID" value="XM_001217232.1"/>
</dbReference>
<keyword evidence="7 9" id="KW-0472">Membrane</keyword>
<dbReference type="CDD" id="cd00333">
    <property type="entry name" value="MIP"/>
    <property type="match status" value="1"/>
</dbReference>
<dbReference type="Gene3D" id="3.40.50.150">
    <property type="entry name" value="Vaccinia Virus protein VP39"/>
    <property type="match status" value="1"/>
</dbReference>
<keyword evidence="4 9" id="KW-0812">Transmembrane</keyword>
<feature type="transmembrane region" description="Helical" evidence="9">
    <location>
        <begin position="590"/>
        <end position="609"/>
    </location>
</feature>
<dbReference type="OMA" id="IRTNHRE"/>
<name>Q0CCD7_ASPTN</name>
<dbReference type="GO" id="GO:0015250">
    <property type="term" value="F:water channel activity"/>
    <property type="evidence" value="ECO:0007669"/>
    <property type="project" value="TreeGrafter"/>
</dbReference>
<dbReference type="PRINTS" id="PR00783">
    <property type="entry name" value="MINTRINSICP"/>
</dbReference>
<dbReference type="EMBL" id="CH476606">
    <property type="protein sequence ID" value="EAU30779.1"/>
    <property type="molecule type" value="Genomic_DNA"/>
</dbReference>
<dbReference type="InterPro" id="IPR029063">
    <property type="entry name" value="SAM-dependent_MTases_sf"/>
</dbReference>
<dbReference type="OrthoDB" id="3222at2759"/>
<sequence length="781" mass="85686">MADTPEGIVEYAYDNITEWYLQWVQSQKSPRQRYTKLLLDKLQPSPSILELGCGPGVPIVQMLLDHGAQVVANDISTKQIEMAKARCPGAKLVAGDMTALTFEPASFDGVISFYTLFHLPRSKLKDMLAKIHGWLKPGGIFVFNLATIDEEEIHGEFLGYGMFWSSYGVDENRAILSDVGFDVLQVEVLHAGDGKLEEGDPDFDAEFIITIDKMDPNDTRQDRARSTDAFRHPSPSWPPERNTSRDGSNTRSRRDARRRSWAVSRRSGSGLPSLTRRSSLASRLNGKFTVAGPDETPQMCLAHEPFVQPGYADLNPSYEQASNAKPVWSLAKPLPRVVRSGMVPTKDELLQARAKAQNSRRLGVEVDPTDLERGQINPSLNPRKIVAQVEDARVQRESNLARKILSSEASSMRLSESLKRASTWGAPGQLPRVEEGEALTDSDAGQDDALSEQSDAGEADPLLEAGDPLDLPPIDEKACPDDLDPLVQDLVEHEVHNHHTTWSVIRTAHREALAECLAVFVQLTVGFCADLAVTLADAGNPNTTAWAWGLATMMAIYISGGVSGAHLNPAVTVMLWFYRGFPNRKMPGYFVAQFGGAFFAALVAYGVYYHSIQYHRTTSLADTGIIDSFVTSQRAPWVTPAAAFVNEFVGTAILAVAILALGDDQNAPPGAGMNALIVGLVITCLGLTFAYQTGGALNPSRDFGPRLALLVLGYGSDLFRNPYWLYGPWAAAISGAFTGAFLYDFMIFTGGESPVNYPVERTKRAMKKSRRRWERALQKAF</sequence>
<dbReference type="FunFam" id="1.20.1080.10:FF:000022">
    <property type="entry name" value="MIP aquaporin"/>
    <property type="match status" value="1"/>
</dbReference>
<evidence type="ECO:0000313" key="11">
    <source>
        <dbReference type="EMBL" id="EAU30779.1"/>
    </source>
</evidence>
<evidence type="ECO:0000256" key="3">
    <source>
        <dbReference type="ARBA" id="ARBA00022448"/>
    </source>
</evidence>
<feature type="transmembrane region" description="Helical" evidence="9">
    <location>
        <begin position="673"/>
        <end position="691"/>
    </location>
</feature>
<dbReference type="VEuPathDB" id="FungiDB:ATEG_08647"/>
<dbReference type="Pfam" id="PF00230">
    <property type="entry name" value="MIP"/>
    <property type="match status" value="1"/>
</dbReference>
<keyword evidence="5" id="KW-0677">Repeat</keyword>
<evidence type="ECO:0000256" key="4">
    <source>
        <dbReference type="ARBA" id="ARBA00022692"/>
    </source>
</evidence>
<dbReference type="GeneID" id="4323069"/>
<evidence type="ECO:0000259" key="10">
    <source>
        <dbReference type="Pfam" id="PF13649"/>
    </source>
</evidence>
<dbReference type="eggNOG" id="KOG0224">
    <property type="taxonomic scope" value="Eukaryota"/>
</dbReference>
<feature type="compositionally biased region" description="Basic and acidic residues" evidence="8">
    <location>
        <begin position="214"/>
        <end position="231"/>
    </location>
</feature>
<organism evidence="11 12">
    <name type="scientific">Aspergillus terreus (strain NIH 2624 / FGSC A1156)</name>
    <dbReference type="NCBI Taxonomy" id="341663"/>
    <lineage>
        <taxon>Eukaryota</taxon>
        <taxon>Fungi</taxon>
        <taxon>Dikarya</taxon>
        <taxon>Ascomycota</taxon>
        <taxon>Pezizomycotina</taxon>
        <taxon>Eurotiomycetes</taxon>
        <taxon>Eurotiomycetidae</taxon>
        <taxon>Eurotiales</taxon>
        <taxon>Aspergillaceae</taxon>
        <taxon>Aspergillus</taxon>
        <taxon>Aspergillus subgen. Circumdati</taxon>
    </lineage>
</organism>
<evidence type="ECO:0000313" key="12">
    <source>
        <dbReference type="Proteomes" id="UP000007963"/>
    </source>
</evidence>
<dbReference type="PANTHER" id="PTHR43829">
    <property type="entry name" value="AQUAPORIN OR AQUAGLYCEROPORIN RELATED"/>
    <property type="match status" value="1"/>
</dbReference>
<dbReference type="AlphaFoldDB" id="Q0CCD7"/>
<evidence type="ECO:0000256" key="8">
    <source>
        <dbReference type="SAM" id="MobiDB-lite"/>
    </source>
</evidence>
<dbReference type="SUPFAM" id="SSF81338">
    <property type="entry name" value="Aquaporin-like"/>
    <property type="match status" value="1"/>
</dbReference>
<dbReference type="CDD" id="cd02440">
    <property type="entry name" value="AdoMet_MTases"/>
    <property type="match status" value="1"/>
</dbReference>
<feature type="region of interest" description="Disordered" evidence="8">
    <location>
        <begin position="214"/>
        <end position="278"/>
    </location>
</feature>
<dbReference type="GO" id="GO:0015254">
    <property type="term" value="F:glycerol channel activity"/>
    <property type="evidence" value="ECO:0007669"/>
    <property type="project" value="TreeGrafter"/>
</dbReference>
<evidence type="ECO:0000256" key="5">
    <source>
        <dbReference type="ARBA" id="ARBA00022737"/>
    </source>
</evidence>
<comment type="similarity">
    <text evidence="2">Belongs to the MIP/aquaporin (TC 1.A.8) family.</text>
</comment>
<dbReference type="InterPro" id="IPR000425">
    <property type="entry name" value="MIP"/>
</dbReference>
<keyword evidence="6 9" id="KW-1133">Transmembrane helix</keyword>
<evidence type="ECO:0000256" key="9">
    <source>
        <dbReference type="SAM" id="Phobius"/>
    </source>
</evidence>
<feature type="region of interest" description="Disordered" evidence="8">
    <location>
        <begin position="437"/>
        <end position="478"/>
    </location>
</feature>
<accession>Q0CCD7</accession>
<dbReference type="InterPro" id="IPR041698">
    <property type="entry name" value="Methyltransf_25"/>
</dbReference>
<dbReference type="PANTHER" id="PTHR43829:SF24">
    <property type="entry name" value="MIP AQUAPORIN (EUROFUNG)"/>
    <property type="match status" value="1"/>
</dbReference>
<reference evidence="12" key="1">
    <citation type="submission" date="2005-09" db="EMBL/GenBank/DDBJ databases">
        <title>Annotation of the Aspergillus terreus NIH2624 genome.</title>
        <authorList>
            <person name="Birren B.W."/>
            <person name="Lander E.S."/>
            <person name="Galagan J.E."/>
            <person name="Nusbaum C."/>
            <person name="Devon K."/>
            <person name="Henn M."/>
            <person name="Ma L.-J."/>
            <person name="Jaffe D.B."/>
            <person name="Butler J."/>
            <person name="Alvarez P."/>
            <person name="Gnerre S."/>
            <person name="Grabherr M."/>
            <person name="Kleber M."/>
            <person name="Mauceli E.W."/>
            <person name="Brockman W."/>
            <person name="Rounsley S."/>
            <person name="Young S.K."/>
            <person name="LaButti K."/>
            <person name="Pushparaj V."/>
            <person name="DeCaprio D."/>
            <person name="Crawford M."/>
            <person name="Koehrsen M."/>
            <person name="Engels R."/>
            <person name="Montgomery P."/>
            <person name="Pearson M."/>
            <person name="Howarth C."/>
            <person name="Larson L."/>
            <person name="Luoma S."/>
            <person name="White J."/>
            <person name="Alvarado L."/>
            <person name="Kodira C.D."/>
            <person name="Zeng Q."/>
            <person name="Oleary S."/>
            <person name="Yandava C."/>
            <person name="Denning D.W."/>
            <person name="Nierman W.C."/>
            <person name="Milne T."/>
            <person name="Madden K."/>
        </authorList>
    </citation>
    <scope>NUCLEOTIDE SEQUENCE [LARGE SCALE GENOMIC DNA]</scope>
    <source>
        <strain evidence="12">NIH 2624 / FGSC A1156</strain>
    </source>
</reference>
<keyword evidence="3" id="KW-0813">Transport</keyword>
<dbReference type="GO" id="GO:0005886">
    <property type="term" value="C:plasma membrane"/>
    <property type="evidence" value="ECO:0007669"/>
    <property type="project" value="TreeGrafter"/>
</dbReference>
<evidence type="ECO:0000256" key="1">
    <source>
        <dbReference type="ARBA" id="ARBA00004141"/>
    </source>
</evidence>
<dbReference type="InterPro" id="IPR023271">
    <property type="entry name" value="Aquaporin-like"/>
</dbReference>
<feature type="domain" description="Methyltransferase" evidence="10">
    <location>
        <begin position="48"/>
        <end position="139"/>
    </location>
</feature>
<feature type="transmembrane region" description="Helical" evidence="9">
    <location>
        <begin position="545"/>
        <end position="578"/>
    </location>
</feature>
<feature type="transmembrane region" description="Helical" evidence="9">
    <location>
        <begin position="723"/>
        <end position="743"/>
    </location>
</feature>
<evidence type="ECO:0000256" key="6">
    <source>
        <dbReference type="ARBA" id="ARBA00022989"/>
    </source>
</evidence>
<evidence type="ECO:0000256" key="7">
    <source>
        <dbReference type="ARBA" id="ARBA00023136"/>
    </source>
</evidence>
<feature type="transmembrane region" description="Helical" evidence="9">
    <location>
        <begin position="637"/>
        <end position="661"/>
    </location>
</feature>
<feature type="compositionally biased region" description="Low complexity" evidence="8">
    <location>
        <begin position="261"/>
        <end position="278"/>
    </location>
</feature>
<dbReference type="SUPFAM" id="SSF53335">
    <property type="entry name" value="S-adenosyl-L-methionine-dependent methyltransferases"/>
    <property type="match status" value="1"/>
</dbReference>
<feature type="compositionally biased region" description="Acidic residues" evidence="8">
    <location>
        <begin position="437"/>
        <end position="458"/>
    </location>
</feature>
<protein>
    <recommendedName>
        <fullName evidence="10">Methyltransferase domain-containing protein</fullName>
    </recommendedName>
</protein>
<dbReference type="Pfam" id="PF13649">
    <property type="entry name" value="Methyltransf_25"/>
    <property type="match status" value="1"/>
</dbReference>
<evidence type="ECO:0000256" key="2">
    <source>
        <dbReference type="ARBA" id="ARBA00006175"/>
    </source>
</evidence>
<dbReference type="STRING" id="341663.Q0CCD7"/>
<comment type="subcellular location">
    <subcellularLocation>
        <location evidence="1">Membrane</location>
        <topology evidence="1">Multi-pass membrane protein</topology>
    </subcellularLocation>
</comment>
<dbReference type="HOGENOM" id="CLU_020019_2_1_1"/>
<proteinExistence type="inferred from homology"/>
<dbReference type="InterPro" id="IPR050363">
    <property type="entry name" value="MIP/Aquaporin"/>
</dbReference>
<dbReference type="Proteomes" id="UP000007963">
    <property type="component" value="Unassembled WGS sequence"/>
</dbReference>